<dbReference type="InterPro" id="IPR010201">
    <property type="entry name" value="HflK"/>
</dbReference>
<keyword evidence="3" id="KW-0812">Transmembrane</keyword>
<evidence type="ECO:0000256" key="2">
    <source>
        <dbReference type="ARBA" id="ARBA00006971"/>
    </source>
</evidence>
<dbReference type="NCBIfam" id="TIGR01933">
    <property type="entry name" value="hflK"/>
    <property type="match status" value="1"/>
</dbReference>
<comment type="subunit">
    <text evidence="6">HflC and HflK may interact to form a multimeric complex.</text>
</comment>
<dbReference type="InterPro" id="IPR001107">
    <property type="entry name" value="Band_7"/>
</dbReference>
<evidence type="ECO:0000256" key="7">
    <source>
        <dbReference type="SAM" id="MobiDB-lite"/>
    </source>
</evidence>
<feature type="compositionally biased region" description="Gly residues" evidence="7">
    <location>
        <begin position="36"/>
        <end position="54"/>
    </location>
</feature>
<keyword evidence="5" id="KW-0472">Membrane</keyword>
<comment type="function">
    <text evidence="6">HflC and HflK could encode or regulate a protease.</text>
</comment>
<comment type="subcellular location">
    <subcellularLocation>
        <location evidence="1">Membrane</location>
        <topology evidence="1">Single-pass membrane protein</topology>
    </subcellularLocation>
</comment>
<evidence type="ECO:0000256" key="6">
    <source>
        <dbReference type="RuleBase" id="RU364113"/>
    </source>
</evidence>
<feature type="compositionally biased region" description="Low complexity" evidence="7">
    <location>
        <begin position="370"/>
        <end position="382"/>
    </location>
</feature>
<evidence type="ECO:0000256" key="4">
    <source>
        <dbReference type="ARBA" id="ARBA00022989"/>
    </source>
</evidence>
<evidence type="ECO:0000313" key="9">
    <source>
        <dbReference type="EMBL" id="PRP71540.1"/>
    </source>
</evidence>
<dbReference type="Pfam" id="PF01145">
    <property type="entry name" value="Band_7"/>
    <property type="match status" value="1"/>
</dbReference>
<comment type="similarity">
    <text evidence="2 6">Belongs to the band 7/mec-2 family. HflK subfamily.</text>
</comment>
<dbReference type="InterPro" id="IPR020980">
    <property type="entry name" value="Membrane_HflK_N"/>
</dbReference>
<dbReference type="SUPFAM" id="SSF117892">
    <property type="entry name" value="Band 7/SPFH domain"/>
    <property type="match status" value="1"/>
</dbReference>
<dbReference type="GO" id="GO:0016020">
    <property type="term" value="C:membrane"/>
    <property type="evidence" value="ECO:0007669"/>
    <property type="project" value="UniProtKB-SubCell"/>
</dbReference>
<feature type="compositionally biased region" description="Polar residues" evidence="7">
    <location>
        <begin position="1"/>
        <end position="14"/>
    </location>
</feature>
<reference evidence="9 10" key="1">
    <citation type="submission" date="2017-01" db="EMBL/GenBank/DDBJ databases">
        <title>New insights into the genetic diversity of Chromobacterium isolated from tropical freshwater lake.</title>
        <authorList>
            <person name="Santos A.B."/>
            <person name="Nascimento A.M."/>
            <person name="Da Silva P.C."/>
        </authorList>
    </citation>
    <scope>NUCLEOTIDE SEQUENCE [LARGE SCALE GENOMIC DNA]</scope>
    <source>
        <strain evidence="9 10">56AF</strain>
    </source>
</reference>
<organism evidence="9 10">
    <name type="scientific">Chromobacterium amazonense</name>
    <dbReference type="NCBI Taxonomy" id="1382803"/>
    <lineage>
        <taxon>Bacteria</taxon>
        <taxon>Pseudomonadati</taxon>
        <taxon>Pseudomonadota</taxon>
        <taxon>Betaproteobacteria</taxon>
        <taxon>Neisseriales</taxon>
        <taxon>Chromobacteriaceae</taxon>
        <taxon>Chromobacterium</taxon>
    </lineage>
</organism>
<feature type="compositionally biased region" description="Pro residues" evidence="7">
    <location>
        <begin position="383"/>
        <end position="392"/>
    </location>
</feature>
<dbReference type="Proteomes" id="UP000239469">
    <property type="component" value="Unassembled WGS sequence"/>
</dbReference>
<evidence type="ECO:0000259" key="8">
    <source>
        <dbReference type="SMART" id="SM00244"/>
    </source>
</evidence>
<evidence type="ECO:0000256" key="5">
    <source>
        <dbReference type="ARBA" id="ARBA00023136"/>
    </source>
</evidence>
<feature type="region of interest" description="Disordered" evidence="7">
    <location>
        <begin position="370"/>
        <end position="412"/>
    </location>
</feature>
<dbReference type="Pfam" id="PF12221">
    <property type="entry name" value="HflK_N"/>
    <property type="match status" value="1"/>
</dbReference>
<name>A0A2S9X751_9NEIS</name>
<accession>A0A2S9X751</accession>
<dbReference type="Gene3D" id="3.30.479.30">
    <property type="entry name" value="Band 7 domain"/>
    <property type="match status" value="1"/>
</dbReference>
<feature type="compositionally biased region" description="Basic and acidic residues" evidence="7">
    <location>
        <begin position="397"/>
        <end position="412"/>
    </location>
</feature>
<dbReference type="InterPro" id="IPR050710">
    <property type="entry name" value="Band7/mec-2_domain"/>
</dbReference>
<dbReference type="OrthoDB" id="9779595at2"/>
<comment type="caution">
    <text evidence="9">The sequence shown here is derived from an EMBL/GenBank/DDBJ whole genome shotgun (WGS) entry which is preliminary data.</text>
</comment>
<dbReference type="PANTHER" id="PTHR43327">
    <property type="entry name" value="STOMATIN-LIKE PROTEIN 2, MITOCHONDRIAL"/>
    <property type="match status" value="1"/>
</dbReference>
<dbReference type="CDD" id="cd03404">
    <property type="entry name" value="SPFH_HflK"/>
    <property type="match status" value="1"/>
</dbReference>
<keyword evidence="4" id="KW-1133">Transmembrane helix</keyword>
<evidence type="ECO:0000256" key="3">
    <source>
        <dbReference type="ARBA" id="ARBA00022692"/>
    </source>
</evidence>
<dbReference type="RefSeq" id="WP_106076144.1">
    <property type="nucleotide sequence ID" value="NZ_MTBD01000010.1"/>
</dbReference>
<dbReference type="PANTHER" id="PTHR43327:SF2">
    <property type="entry name" value="MODULATOR OF FTSH PROTEASE HFLK"/>
    <property type="match status" value="1"/>
</dbReference>
<feature type="domain" description="Band 7" evidence="8">
    <location>
        <begin position="80"/>
        <end position="257"/>
    </location>
</feature>
<dbReference type="EMBL" id="MTBD01000010">
    <property type="protein sequence ID" value="PRP71540.1"/>
    <property type="molecule type" value="Genomic_DNA"/>
</dbReference>
<dbReference type="InterPro" id="IPR036013">
    <property type="entry name" value="Band_7/SPFH_dom_sf"/>
</dbReference>
<dbReference type="SMART" id="SM00244">
    <property type="entry name" value="PHB"/>
    <property type="match status" value="1"/>
</dbReference>
<dbReference type="AlphaFoldDB" id="A0A2S9X751"/>
<proteinExistence type="inferred from homology"/>
<evidence type="ECO:0000256" key="1">
    <source>
        <dbReference type="ARBA" id="ARBA00004167"/>
    </source>
</evidence>
<feature type="region of interest" description="Disordered" evidence="7">
    <location>
        <begin position="1"/>
        <end position="59"/>
    </location>
</feature>
<protein>
    <recommendedName>
        <fullName evidence="6">Protein HflK</fullName>
    </recommendedName>
</protein>
<gene>
    <name evidence="9" type="ORF">BUE93_05955</name>
</gene>
<sequence>MSQNDPNRGRNGQNGPPDLDEVFRDLNRKLSRLLGGKSGNGGPNNPMGQGGRPGSGMSPPSFKGGAAAVIGVLAALWLASGFYVVDAREAGVVLQLGSFNRLTEPGLQWHAPYPFEKAEIVNLTELRSVEVGYRGSAQNRVPEESLMLTEDQNIIDVQLSVQYDIKDARAFLFNNAARERDGKDLVKQAAETAIREVVGRNKVDFVLNEGRAQIAADARKLIQEVLDRYQAGIRIAKVNINDVQPPQQVLAAFDDAVKAGQDKDKLLNEGMAYANEVVPKAKGMASRLVQEAEAYQQQVVERAEGDAQRFKQVLPEYNKAPKVMRDRMYLDMMQQIMHNSSKVLVDQKGGNSLLYLPLDKLVQMTAPGAAAPALAQPSASPAPAAPAQPANPPAAKNGRDTSRGRDIFGAER</sequence>
<evidence type="ECO:0000313" key="10">
    <source>
        <dbReference type="Proteomes" id="UP000239469"/>
    </source>
</evidence>